<dbReference type="SUPFAM" id="SSF55729">
    <property type="entry name" value="Acyl-CoA N-acyltransferases (Nat)"/>
    <property type="match status" value="1"/>
</dbReference>
<evidence type="ECO:0000256" key="1">
    <source>
        <dbReference type="SAM" id="MobiDB-lite"/>
    </source>
</evidence>
<dbReference type="AlphaFoldDB" id="A0A644Z6Q0"/>
<dbReference type="PROSITE" id="PS51186">
    <property type="entry name" value="GNAT"/>
    <property type="match status" value="1"/>
</dbReference>
<organism evidence="3">
    <name type="scientific">bioreactor metagenome</name>
    <dbReference type="NCBI Taxonomy" id="1076179"/>
    <lineage>
        <taxon>unclassified sequences</taxon>
        <taxon>metagenomes</taxon>
        <taxon>ecological metagenomes</taxon>
    </lineage>
</organism>
<comment type="caution">
    <text evidence="3">The sequence shown here is derived from an EMBL/GenBank/DDBJ whole genome shotgun (WGS) entry which is preliminary data.</text>
</comment>
<dbReference type="CDD" id="cd04301">
    <property type="entry name" value="NAT_SF"/>
    <property type="match status" value="1"/>
</dbReference>
<dbReference type="Gene3D" id="3.40.630.30">
    <property type="match status" value="1"/>
</dbReference>
<feature type="region of interest" description="Disordered" evidence="1">
    <location>
        <begin position="1"/>
        <end position="46"/>
    </location>
</feature>
<gene>
    <name evidence="3" type="ORF">SDC9_82552</name>
</gene>
<evidence type="ECO:0000313" key="3">
    <source>
        <dbReference type="EMBL" id="MPM35958.1"/>
    </source>
</evidence>
<reference evidence="3" key="1">
    <citation type="submission" date="2019-08" db="EMBL/GenBank/DDBJ databases">
        <authorList>
            <person name="Kucharzyk K."/>
            <person name="Murdoch R.W."/>
            <person name="Higgins S."/>
            <person name="Loffler F."/>
        </authorList>
    </citation>
    <scope>NUCLEOTIDE SEQUENCE</scope>
</reference>
<feature type="domain" description="N-acetyltransferase" evidence="2">
    <location>
        <begin position="51"/>
        <end position="221"/>
    </location>
</feature>
<evidence type="ECO:0000259" key="2">
    <source>
        <dbReference type="PROSITE" id="PS51186"/>
    </source>
</evidence>
<dbReference type="InterPro" id="IPR000182">
    <property type="entry name" value="GNAT_dom"/>
</dbReference>
<dbReference type="GO" id="GO:0016747">
    <property type="term" value="F:acyltransferase activity, transferring groups other than amino-acyl groups"/>
    <property type="evidence" value="ECO:0007669"/>
    <property type="project" value="InterPro"/>
</dbReference>
<protein>
    <recommendedName>
        <fullName evidence="2">N-acetyltransferase domain-containing protein</fullName>
    </recommendedName>
</protein>
<proteinExistence type="predicted"/>
<dbReference type="InterPro" id="IPR016181">
    <property type="entry name" value="Acyl_CoA_acyltransferase"/>
</dbReference>
<sequence>MEGSPDGRTDVVNPPETPARAATQDLTTPVDPSVDPAPARDLDGPTGEVAADVLPLAALTTAGIIEVYDELLRPSFRPEELLSIGEVLRVYAGADPAPSGVVLRDGHPLGIHLCERFVGGEVLLLSYLAVSSQARGGGIGSVLLDDVSRSRVESGPGAVVLAEVDDPRVWPATPSTGDPVARLRFYGRRGARLLPMSFTQPQLQPGVGRVPGMFLIRLDQQGDPAPDLLTRFVTEYYTECEGPEALDDPTLRTMLAAAGQIDLDRDLLPMTDWERLPQVVVR</sequence>
<accession>A0A644Z6Q0</accession>
<name>A0A644Z6Q0_9ZZZZ</name>
<dbReference type="EMBL" id="VSSQ01007448">
    <property type="protein sequence ID" value="MPM35958.1"/>
    <property type="molecule type" value="Genomic_DNA"/>
</dbReference>